<feature type="compositionally biased region" description="Basic and acidic residues" evidence="4">
    <location>
        <begin position="545"/>
        <end position="575"/>
    </location>
</feature>
<accession>A0A1F5TM00</accession>
<gene>
    <name evidence="6" type="ORF">A2531_02030</name>
</gene>
<organism evidence="6 7">
    <name type="scientific">Candidatus Falkowbacteria bacterium RIFOXYD2_FULL_34_120</name>
    <dbReference type="NCBI Taxonomy" id="1798007"/>
    <lineage>
        <taxon>Bacteria</taxon>
        <taxon>Candidatus Falkowiibacteriota</taxon>
    </lineage>
</organism>
<evidence type="ECO:0000256" key="2">
    <source>
        <dbReference type="ARBA" id="ARBA00022741"/>
    </source>
</evidence>
<dbReference type="PROSITE" id="PS50893">
    <property type="entry name" value="ABC_TRANSPORTER_2"/>
    <property type="match status" value="1"/>
</dbReference>
<dbReference type="SMART" id="SM00382">
    <property type="entry name" value="AAA"/>
    <property type="match status" value="1"/>
</dbReference>
<name>A0A1F5TM00_9BACT</name>
<evidence type="ECO:0000313" key="7">
    <source>
        <dbReference type="Proteomes" id="UP000177579"/>
    </source>
</evidence>
<feature type="region of interest" description="Disordered" evidence="4">
    <location>
        <begin position="493"/>
        <end position="591"/>
    </location>
</feature>
<dbReference type="InterPro" id="IPR003593">
    <property type="entry name" value="AAA+_ATPase"/>
</dbReference>
<reference evidence="6 7" key="1">
    <citation type="journal article" date="2016" name="Nat. Commun.">
        <title>Thousands of microbial genomes shed light on interconnected biogeochemical processes in an aquifer system.</title>
        <authorList>
            <person name="Anantharaman K."/>
            <person name="Brown C.T."/>
            <person name="Hug L.A."/>
            <person name="Sharon I."/>
            <person name="Castelle C.J."/>
            <person name="Probst A.J."/>
            <person name="Thomas B.C."/>
            <person name="Singh A."/>
            <person name="Wilkins M.J."/>
            <person name="Karaoz U."/>
            <person name="Brodie E.L."/>
            <person name="Williams K.H."/>
            <person name="Hubbard S.S."/>
            <person name="Banfield J.F."/>
        </authorList>
    </citation>
    <scope>NUCLEOTIDE SEQUENCE [LARGE SCALE GENOMIC DNA]</scope>
</reference>
<feature type="compositionally biased region" description="Polar residues" evidence="4">
    <location>
        <begin position="493"/>
        <end position="504"/>
    </location>
</feature>
<dbReference type="PROSITE" id="PS00211">
    <property type="entry name" value="ABC_TRANSPORTER_1"/>
    <property type="match status" value="1"/>
</dbReference>
<dbReference type="GO" id="GO:0005886">
    <property type="term" value="C:plasma membrane"/>
    <property type="evidence" value="ECO:0007669"/>
    <property type="project" value="TreeGrafter"/>
</dbReference>
<keyword evidence="1" id="KW-0813">Transport</keyword>
<dbReference type="InterPro" id="IPR017871">
    <property type="entry name" value="ABC_transporter-like_CS"/>
</dbReference>
<dbReference type="SUPFAM" id="SSF52540">
    <property type="entry name" value="P-loop containing nucleoside triphosphate hydrolases"/>
    <property type="match status" value="1"/>
</dbReference>
<dbReference type="Proteomes" id="UP000177579">
    <property type="component" value="Unassembled WGS sequence"/>
</dbReference>
<dbReference type="GO" id="GO:0005524">
    <property type="term" value="F:ATP binding"/>
    <property type="evidence" value="ECO:0007669"/>
    <property type="project" value="UniProtKB-KW"/>
</dbReference>
<evidence type="ECO:0000256" key="4">
    <source>
        <dbReference type="SAM" id="MobiDB-lite"/>
    </source>
</evidence>
<evidence type="ECO:0000313" key="6">
    <source>
        <dbReference type="EMBL" id="OGF39982.1"/>
    </source>
</evidence>
<evidence type="ECO:0000256" key="1">
    <source>
        <dbReference type="ARBA" id="ARBA00022448"/>
    </source>
</evidence>
<dbReference type="PANTHER" id="PTHR24220">
    <property type="entry name" value="IMPORT ATP-BINDING PROTEIN"/>
    <property type="match status" value="1"/>
</dbReference>
<dbReference type="GO" id="GO:0098796">
    <property type="term" value="C:membrane protein complex"/>
    <property type="evidence" value="ECO:0007669"/>
    <property type="project" value="UniProtKB-ARBA"/>
</dbReference>
<dbReference type="InterPro" id="IPR003439">
    <property type="entry name" value="ABC_transporter-like_ATP-bd"/>
</dbReference>
<keyword evidence="3" id="KW-0067">ATP-binding</keyword>
<dbReference type="Pfam" id="PF00005">
    <property type="entry name" value="ABC_tran"/>
    <property type="match status" value="1"/>
</dbReference>
<dbReference type="InterPro" id="IPR015854">
    <property type="entry name" value="ABC_transpr_LolD-like"/>
</dbReference>
<dbReference type="GO" id="GO:0022857">
    <property type="term" value="F:transmembrane transporter activity"/>
    <property type="evidence" value="ECO:0007669"/>
    <property type="project" value="UniProtKB-ARBA"/>
</dbReference>
<feature type="domain" description="ABC transporter" evidence="5">
    <location>
        <begin position="7"/>
        <end position="245"/>
    </location>
</feature>
<sequence length="591" mass="68067">MDPIITLKKVNFTYNPGKTNEYQALINIDLEVYPEEFIIFFGPSGCGKSTLLNILAGLEVPDNGSVFVFGRDLTKMSRNDFAMYHRDNVGMIYQQYNLITSLTVLDNVALPQIFINIRKGKRNKWARNLLDRFGILDHADKIPTELSGGQQQRIGIARSIVNNPQMVLADEPVGNLDSVSAENVLEILDNLNKKEKKTIVMVTHNPEHIHYGDRIIYMKDGIITREVINRDKYKKKLKKEATEENPIAQISNMMRSYRGLSPEQINILIMPYKAKIFAHHFITSRTLEETRVFEEIIQRRMLGTISEDEVYDILKRSSREGGVGFNKQTAGKILRRVNRVVRMAFFVYQKGRQKKDEAGKHEKITIEEKAQKITDYLLMTCYHEYFQHLDKIQIDRLRGAVMNRLNSDIQKMEFFSKLDTPFNDGGVGLNSKTAKAITEEMELILILGFGMVQSDNKFSGNTEFSDIKQNAEKNKQQTNQELTDKDKILKEISSSDGEFSQIATMENDKEKKKEEKKEDEGLNNKDIQGGLQILNKFFPHSESGLSDKEKPEISSKDLEKKETNETHEEKHKSMEDIMQALQEREDEMKNK</sequence>
<evidence type="ECO:0000259" key="5">
    <source>
        <dbReference type="PROSITE" id="PS50893"/>
    </source>
</evidence>
<keyword evidence="2" id="KW-0547">Nucleotide-binding</keyword>
<dbReference type="InterPro" id="IPR017911">
    <property type="entry name" value="MacB-like_ATP-bd"/>
</dbReference>
<dbReference type="EMBL" id="MFGO01000039">
    <property type="protein sequence ID" value="OGF39982.1"/>
    <property type="molecule type" value="Genomic_DNA"/>
</dbReference>
<proteinExistence type="predicted"/>
<dbReference type="Gene3D" id="3.40.50.300">
    <property type="entry name" value="P-loop containing nucleotide triphosphate hydrolases"/>
    <property type="match status" value="1"/>
</dbReference>
<feature type="compositionally biased region" description="Basic and acidic residues" evidence="4">
    <location>
        <begin position="582"/>
        <end position="591"/>
    </location>
</feature>
<evidence type="ECO:0000256" key="3">
    <source>
        <dbReference type="ARBA" id="ARBA00022840"/>
    </source>
</evidence>
<dbReference type="FunFam" id="3.40.50.300:FF:000032">
    <property type="entry name" value="Export ABC transporter ATP-binding protein"/>
    <property type="match status" value="1"/>
</dbReference>
<protein>
    <recommendedName>
        <fullName evidence="5">ABC transporter domain-containing protein</fullName>
    </recommendedName>
</protein>
<comment type="caution">
    <text evidence="6">The sequence shown here is derived from an EMBL/GenBank/DDBJ whole genome shotgun (WGS) entry which is preliminary data.</text>
</comment>
<dbReference type="GO" id="GO:0016887">
    <property type="term" value="F:ATP hydrolysis activity"/>
    <property type="evidence" value="ECO:0007669"/>
    <property type="project" value="InterPro"/>
</dbReference>
<dbReference type="CDD" id="cd03255">
    <property type="entry name" value="ABC_MJ0796_LolCDE_FtsE"/>
    <property type="match status" value="1"/>
</dbReference>
<dbReference type="PANTHER" id="PTHR24220:SF86">
    <property type="entry name" value="ABC TRANSPORTER ABCH.1"/>
    <property type="match status" value="1"/>
</dbReference>
<dbReference type="InterPro" id="IPR027417">
    <property type="entry name" value="P-loop_NTPase"/>
</dbReference>
<feature type="compositionally biased region" description="Basic and acidic residues" evidence="4">
    <location>
        <begin position="506"/>
        <end position="523"/>
    </location>
</feature>
<dbReference type="AlphaFoldDB" id="A0A1F5TM00"/>